<reference evidence="6" key="1">
    <citation type="journal article" date="2019" name="Int. J. Syst. Evol. Microbiol.">
        <title>The Global Catalogue of Microorganisms (GCM) 10K type strain sequencing project: providing services to taxonomists for standard genome sequencing and annotation.</title>
        <authorList>
            <consortium name="The Broad Institute Genomics Platform"/>
            <consortium name="The Broad Institute Genome Sequencing Center for Infectious Disease"/>
            <person name="Wu L."/>
            <person name="Ma J."/>
        </authorList>
    </citation>
    <scope>NUCLEOTIDE SEQUENCE [LARGE SCALE GENOMIC DNA]</scope>
    <source>
        <strain evidence="6">CCUG 60524</strain>
    </source>
</reference>
<evidence type="ECO:0000313" key="5">
    <source>
        <dbReference type="EMBL" id="MFD0980464.1"/>
    </source>
</evidence>
<keyword evidence="4" id="KW-0862">Zinc</keyword>
<organism evidence="5 6">
    <name type="scientific">Tropicimonas aquimaris</name>
    <dbReference type="NCBI Taxonomy" id="914152"/>
    <lineage>
        <taxon>Bacteria</taxon>
        <taxon>Pseudomonadati</taxon>
        <taxon>Pseudomonadota</taxon>
        <taxon>Alphaproteobacteria</taxon>
        <taxon>Rhodobacterales</taxon>
        <taxon>Roseobacteraceae</taxon>
        <taxon>Tropicimonas</taxon>
    </lineage>
</organism>
<dbReference type="Gene3D" id="3.20.20.70">
    <property type="entry name" value="Aldolase class I"/>
    <property type="match status" value="2"/>
</dbReference>
<keyword evidence="2" id="KW-0808">Transferase</keyword>
<protein>
    <submittedName>
        <fullName evidence="5">3-keto-5-aminohexanoate cleavage protein</fullName>
    </submittedName>
</protein>
<comment type="caution">
    <text evidence="5">The sequence shown here is derived from an EMBL/GenBank/DDBJ whole genome shotgun (WGS) entry which is preliminary data.</text>
</comment>
<evidence type="ECO:0000256" key="4">
    <source>
        <dbReference type="ARBA" id="ARBA00022833"/>
    </source>
</evidence>
<evidence type="ECO:0000256" key="3">
    <source>
        <dbReference type="ARBA" id="ARBA00022723"/>
    </source>
</evidence>
<proteinExistence type="predicted"/>
<dbReference type="PANTHER" id="PTHR37418:SF2">
    <property type="entry name" value="3-KETO-5-AMINOHEXANOATE CLEAVAGE ENZYME"/>
    <property type="match status" value="1"/>
</dbReference>
<sequence length="143" mass="15360">MTRPCVNSVAITGSVATKNGNPAVPITVSEQVESVQEPFEAGAAIAHCPGMIIQFSTGGRSGAAGCFRRGPTWRCCPWGRATSRPVTTRTRQSWWAGLAPAMRADGMTPEIEAFDLLHIHQAVAMNRHGRAPGQLYVQFVIGR</sequence>
<accession>A0ABW3IR54</accession>
<dbReference type="PANTHER" id="PTHR37418">
    <property type="entry name" value="3-KETO-5-AMINOHEXANOATE CLEAVAGE ENZYME-RELATED"/>
    <property type="match status" value="1"/>
</dbReference>
<comment type="cofactor">
    <cofactor evidence="1">
        <name>Zn(2+)</name>
        <dbReference type="ChEBI" id="CHEBI:29105"/>
    </cofactor>
</comment>
<name>A0ABW3IR54_9RHOB</name>
<dbReference type="Proteomes" id="UP001597108">
    <property type="component" value="Unassembled WGS sequence"/>
</dbReference>
<keyword evidence="6" id="KW-1185">Reference proteome</keyword>
<evidence type="ECO:0000313" key="6">
    <source>
        <dbReference type="Proteomes" id="UP001597108"/>
    </source>
</evidence>
<evidence type="ECO:0000256" key="1">
    <source>
        <dbReference type="ARBA" id="ARBA00001947"/>
    </source>
</evidence>
<dbReference type="InterPro" id="IPR008567">
    <property type="entry name" value="BKACE"/>
</dbReference>
<dbReference type="InterPro" id="IPR013785">
    <property type="entry name" value="Aldolase_TIM"/>
</dbReference>
<keyword evidence="3" id="KW-0479">Metal-binding</keyword>
<dbReference type="EMBL" id="JBHTJT010000021">
    <property type="protein sequence ID" value="MFD0980464.1"/>
    <property type="molecule type" value="Genomic_DNA"/>
</dbReference>
<gene>
    <name evidence="5" type="ORF">ACFQ2S_12465</name>
</gene>
<dbReference type="RefSeq" id="WP_386074879.1">
    <property type="nucleotide sequence ID" value="NZ_JBHTJT010000021.1"/>
</dbReference>
<dbReference type="Pfam" id="PF05853">
    <property type="entry name" value="BKACE"/>
    <property type="match status" value="1"/>
</dbReference>
<evidence type="ECO:0000256" key="2">
    <source>
        <dbReference type="ARBA" id="ARBA00022679"/>
    </source>
</evidence>